<dbReference type="CDD" id="cd00754">
    <property type="entry name" value="Ubl_MoaD"/>
    <property type="match status" value="1"/>
</dbReference>
<accession>A0ABT3A5Q8</accession>
<protein>
    <recommendedName>
        <fullName evidence="3">Molybdopterin synthase sulfur carrier subunit</fullName>
    </recommendedName>
</protein>
<dbReference type="InterPro" id="IPR016155">
    <property type="entry name" value="Mopterin_synth/thiamin_S_b"/>
</dbReference>
<dbReference type="SUPFAM" id="SSF54285">
    <property type="entry name" value="MoaD/ThiS"/>
    <property type="match status" value="1"/>
</dbReference>
<dbReference type="RefSeq" id="WP_263711233.1">
    <property type="nucleotide sequence ID" value="NZ_JAOWKX010000002.1"/>
</dbReference>
<keyword evidence="1" id="KW-0547">Nucleotide-binding</keyword>
<dbReference type="Gene3D" id="3.10.20.30">
    <property type="match status" value="1"/>
</dbReference>
<evidence type="ECO:0000256" key="2">
    <source>
        <dbReference type="ARBA" id="ARBA00024200"/>
    </source>
</evidence>
<reference evidence="4 5" key="1">
    <citation type="submission" date="2022-10" db="EMBL/GenBank/DDBJ databases">
        <title>Aestuariibacter sp. AA17 isolated from Montipora capitata coral fragment.</title>
        <authorList>
            <person name="Emsley S.A."/>
            <person name="Pfannmuller K.M."/>
            <person name="Loughran R.M."/>
            <person name="Shlafstein M."/>
            <person name="Papke E."/>
            <person name="Saw J.H."/>
            <person name="Ushijima B."/>
            <person name="Videau P."/>
        </authorList>
    </citation>
    <scope>NUCLEOTIDE SEQUENCE [LARGE SCALE GENOMIC DNA]</scope>
    <source>
        <strain evidence="4 5">AA17</strain>
    </source>
</reference>
<gene>
    <name evidence="4" type="ORF">OE749_04875</name>
</gene>
<dbReference type="Pfam" id="PF02597">
    <property type="entry name" value="ThiS"/>
    <property type="match status" value="1"/>
</dbReference>
<evidence type="ECO:0000256" key="1">
    <source>
        <dbReference type="ARBA" id="ARBA00022741"/>
    </source>
</evidence>
<dbReference type="PANTHER" id="PTHR33359">
    <property type="entry name" value="MOLYBDOPTERIN SYNTHASE SULFUR CARRIER SUBUNIT"/>
    <property type="match status" value="1"/>
</dbReference>
<dbReference type="InterPro" id="IPR044672">
    <property type="entry name" value="MOCS2A"/>
</dbReference>
<dbReference type="Proteomes" id="UP001652504">
    <property type="component" value="Unassembled WGS sequence"/>
</dbReference>
<proteinExistence type="inferred from homology"/>
<evidence type="ECO:0000313" key="5">
    <source>
        <dbReference type="Proteomes" id="UP001652504"/>
    </source>
</evidence>
<dbReference type="InterPro" id="IPR012675">
    <property type="entry name" value="Beta-grasp_dom_sf"/>
</dbReference>
<evidence type="ECO:0000256" key="3">
    <source>
        <dbReference type="ARBA" id="ARBA00024247"/>
    </source>
</evidence>
<keyword evidence="5" id="KW-1185">Reference proteome</keyword>
<dbReference type="EMBL" id="JAOWKX010000002">
    <property type="protein sequence ID" value="MCV2884021.1"/>
    <property type="molecule type" value="Genomic_DNA"/>
</dbReference>
<organism evidence="4 5">
    <name type="scientific">Fluctibacter corallii</name>
    <dbReference type="NCBI Taxonomy" id="2984329"/>
    <lineage>
        <taxon>Bacteria</taxon>
        <taxon>Pseudomonadati</taxon>
        <taxon>Pseudomonadota</taxon>
        <taxon>Gammaproteobacteria</taxon>
        <taxon>Alteromonadales</taxon>
        <taxon>Alteromonadaceae</taxon>
        <taxon>Fluctibacter</taxon>
    </lineage>
</organism>
<comment type="similarity">
    <text evidence="2">Belongs to the MoaD family.</text>
</comment>
<dbReference type="PANTHER" id="PTHR33359:SF1">
    <property type="entry name" value="MOLYBDOPTERIN SYNTHASE SULFUR CARRIER SUBUNIT"/>
    <property type="match status" value="1"/>
</dbReference>
<evidence type="ECO:0000313" key="4">
    <source>
        <dbReference type="EMBL" id="MCV2884021.1"/>
    </source>
</evidence>
<sequence length="81" mass="8755">MVKVVFFGQTREVLNTPSILFEEPASNVAELRAKLQLRGDVWAEQLQSGKTLVAVNQTMASDDCAISANDEVAFFPPVTGG</sequence>
<name>A0ABT3A5Q8_9ALTE</name>
<dbReference type="InterPro" id="IPR003749">
    <property type="entry name" value="ThiS/MoaD-like"/>
</dbReference>
<comment type="caution">
    <text evidence="4">The sequence shown here is derived from an EMBL/GenBank/DDBJ whole genome shotgun (WGS) entry which is preliminary data.</text>
</comment>